<dbReference type="GeneTree" id="ENSGT00980000201395"/>
<name>A0AAR2JQQ2_PYGNA</name>
<dbReference type="Proteomes" id="UP001501920">
    <property type="component" value="Chromosome 11"/>
</dbReference>
<evidence type="ECO:0000313" key="2">
    <source>
        <dbReference type="Proteomes" id="UP001501920"/>
    </source>
</evidence>
<reference evidence="1" key="3">
    <citation type="submission" date="2025-09" db="UniProtKB">
        <authorList>
            <consortium name="Ensembl"/>
        </authorList>
    </citation>
    <scope>IDENTIFICATION</scope>
</reference>
<organism evidence="1 2">
    <name type="scientific">Pygocentrus nattereri</name>
    <name type="common">Red-bellied piranha</name>
    <dbReference type="NCBI Taxonomy" id="42514"/>
    <lineage>
        <taxon>Eukaryota</taxon>
        <taxon>Metazoa</taxon>
        <taxon>Chordata</taxon>
        <taxon>Craniata</taxon>
        <taxon>Vertebrata</taxon>
        <taxon>Euteleostomi</taxon>
        <taxon>Actinopterygii</taxon>
        <taxon>Neopterygii</taxon>
        <taxon>Teleostei</taxon>
        <taxon>Ostariophysi</taxon>
        <taxon>Characiformes</taxon>
        <taxon>Characoidei</taxon>
        <taxon>Pygocentrus</taxon>
    </lineage>
</organism>
<dbReference type="PANTHER" id="PTHR45737">
    <property type="entry name" value="VON WILLEBRAND FACTOR A DOMAIN-CONTAINING PROTEIN 5A"/>
    <property type="match status" value="1"/>
</dbReference>
<dbReference type="Ensembl" id="ENSPNAT00000045682.1">
    <property type="protein sequence ID" value="ENSPNAP00000054348.1"/>
    <property type="gene ID" value="ENSPNAG00000033200.1"/>
</dbReference>
<dbReference type="AlphaFoldDB" id="A0AAR2JQQ2"/>
<evidence type="ECO:0000313" key="1">
    <source>
        <dbReference type="Ensembl" id="ENSPNAP00000054348.1"/>
    </source>
</evidence>
<dbReference type="PANTHER" id="PTHR45737:SF6">
    <property type="entry name" value="VON WILLEBRAND FACTOR A DOMAIN-CONTAINING PROTEIN 5A"/>
    <property type="match status" value="1"/>
</dbReference>
<reference evidence="1" key="2">
    <citation type="submission" date="2025-08" db="UniProtKB">
        <authorList>
            <consortium name="Ensembl"/>
        </authorList>
    </citation>
    <scope>IDENTIFICATION</scope>
</reference>
<proteinExistence type="predicted"/>
<keyword evidence="2" id="KW-1185">Reference proteome</keyword>
<accession>A0AAR2JQQ2</accession>
<protein>
    <submittedName>
        <fullName evidence="1">Uncharacterized protein</fullName>
    </submittedName>
</protein>
<sequence length="98" mass="11178">CTTFFGYEPLLQLISLQKASGCWEMDDALAEVFGRTEEEVVRQTPAEVEKGVWATVLALIWLHGFKMDAQVEWQFVAMKAVAWIHTQNGKLSILIRNH</sequence>
<reference evidence="1 2" key="1">
    <citation type="submission" date="2020-10" db="EMBL/GenBank/DDBJ databases">
        <title>Pygocentrus nattereri (red-bellied piranha) genome, fPygNat1, primary haplotype.</title>
        <authorList>
            <person name="Myers G."/>
            <person name="Meyer A."/>
            <person name="Karagic N."/>
            <person name="Pippel M."/>
            <person name="Winkler S."/>
            <person name="Tracey A."/>
            <person name="Wood J."/>
            <person name="Formenti G."/>
            <person name="Howe K."/>
            <person name="Fedrigo O."/>
            <person name="Jarvis E.D."/>
        </authorList>
    </citation>
    <scope>NUCLEOTIDE SEQUENCE [LARGE SCALE GENOMIC DNA]</scope>
</reference>